<dbReference type="RefSeq" id="WP_027887758.1">
    <property type="nucleotide sequence ID" value="NZ_JBHSXZ010000049.1"/>
</dbReference>
<dbReference type="EMBL" id="QWKX01000024">
    <property type="protein sequence ID" value="RIH77621.1"/>
    <property type="molecule type" value="Genomic_DNA"/>
</dbReference>
<organism evidence="2 3">
    <name type="scientific">Meiothermus taiwanensis</name>
    <dbReference type="NCBI Taxonomy" id="172827"/>
    <lineage>
        <taxon>Bacteria</taxon>
        <taxon>Thermotogati</taxon>
        <taxon>Deinococcota</taxon>
        <taxon>Deinococci</taxon>
        <taxon>Thermales</taxon>
        <taxon>Thermaceae</taxon>
        <taxon>Meiothermus</taxon>
    </lineage>
</organism>
<dbReference type="SUPFAM" id="SSF103196">
    <property type="entry name" value="Roadblock/LC7 domain"/>
    <property type="match status" value="1"/>
</dbReference>
<name>A0A399E5S4_9DEIN</name>
<evidence type="ECO:0000259" key="1">
    <source>
        <dbReference type="SMART" id="SM00960"/>
    </source>
</evidence>
<dbReference type="AlphaFoldDB" id="A0A399E5S4"/>
<feature type="domain" description="Roadblock/LAMTOR2" evidence="1">
    <location>
        <begin position="1"/>
        <end position="86"/>
    </location>
</feature>
<protein>
    <submittedName>
        <fullName evidence="2">Roadblock/LC7 domain protein</fullName>
    </submittedName>
</protein>
<sequence>MKMLESLVPLGARQAVLVSQDGLVIESVGKNTPEPELLAAELATLARASRVLAQSLGGELRRFTIATEHREVLVVVFNGYCLGAIVERGADRKNIGAELSRLAVRLSQTI</sequence>
<accession>A0A399E5S4</accession>
<reference evidence="2 3" key="1">
    <citation type="submission" date="2018-08" db="EMBL/GenBank/DDBJ databases">
        <title>Meiothermus cateniformans JCM 15151 genome sequencing project.</title>
        <authorList>
            <person name="Da Costa M.S."/>
            <person name="Albuquerque L."/>
            <person name="Raposo P."/>
            <person name="Froufe H.J.C."/>
            <person name="Barroso C.S."/>
            <person name="Egas C."/>
        </authorList>
    </citation>
    <scope>NUCLEOTIDE SEQUENCE [LARGE SCALE GENOMIC DNA]</scope>
    <source>
        <strain evidence="2 3">JCM 15151</strain>
    </source>
</reference>
<dbReference type="OrthoDB" id="32664at2"/>
<dbReference type="SMART" id="SM00960">
    <property type="entry name" value="Robl_LC7"/>
    <property type="match status" value="1"/>
</dbReference>
<gene>
    <name evidence="2" type="ORF">Mcate_01242</name>
</gene>
<dbReference type="Proteomes" id="UP000266089">
    <property type="component" value="Unassembled WGS sequence"/>
</dbReference>
<proteinExistence type="predicted"/>
<dbReference type="InterPro" id="IPR004942">
    <property type="entry name" value="Roadblock/LAMTOR2_dom"/>
</dbReference>
<comment type="caution">
    <text evidence="2">The sequence shown here is derived from an EMBL/GenBank/DDBJ whole genome shotgun (WGS) entry which is preliminary data.</text>
</comment>
<dbReference type="Pfam" id="PF03259">
    <property type="entry name" value="Robl_LC7"/>
    <property type="match status" value="1"/>
</dbReference>
<dbReference type="Gene3D" id="3.30.450.30">
    <property type="entry name" value="Dynein light chain 2a, cytoplasmic"/>
    <property type="match status" value="1"/>
</dbReference>
<evidence type="ECO:0000313" key="2">
    <source>
        <dbReference type="EMBL" id="RIH77621.1"/>
    </source>
</evidence>
<evidence type="ECO:0000313" key="3">
    <source>
        <dbReference type="Proteomes" id="UP000266089"/>
    </source>
</evidence>